<comment type="caution">
    <text evidence="5">The sequence shown here is derived from an EMBL/GenBank/DDBJ whole genome shotgun (WGS) entry which is preliminary data.</text>
</comment>
<dbReference type="OrthoDB" id="9786503at2"/>
<feature type="domain" description="FAD/NAD(P)-binding" evidence="4">
    <location>
        <begin position="13"/>
        <end position="294"/>
    </location>
</feature>
<name>A0A3E0W981_9MICO</name>
<evidence type="ECO:0000256" key="3">
    <source>
        <dbReference type="ARBA" id="ARBA00048132"/>
    </source>
</evidence>
<dbReference type="Gene3D" id="3.50.50.60">
    <property type="entry name" value="FAD/NAD(P)-binding domain"/>
    <property type="match status" value="2"/>
</dbReference>
<protein>
    <recommendedName>
        <fullName evidence="4">FAD/NAD(P)-binding domain-containing protein</fullName>
    </recommendedName>
</protein>
<dbReference type="SUPFAM" id="SSF51905">
    <property type="entry name" value="FAD/NAD(P)-binding domain"/>
    <property type="match status" value="1"/>
</dbReference>
<evidence type="ECO:0000313" key="5">
    <source>
        <dbReference type="EMBL" id="RFA26515.1"/>
    </source>
</evidence>
<reference evidence="5 6" key="1">
    <citation type="submission" date="2017-04" db="EMBL/GenBank/DDBJ databases">
        <title>Comparative genome analysis of Subtercola boreus.</title>
        <authorList>
            <person name="Cho Y.-J."/>
            <person name="Cho A."/>
            <person name="Kim O.-S."/>
            <person name="Lee J.-I."/>
        </authorList>
    </citation>
    <scope>NUCLEOTIDE SEQUENCE [LARGE SCALE GENOMIC DNA]</scope>
    <source>
        <strain evidence="5 6">P28004</strain>
    </source>
</reference>
<keyword evidence="2" id="KW-0560">Oxidoreductase</keyword>
<dbReference type="PRINTS" id="PR00368">
    <property type="entry name" value="FADPNR"/>
</dbReference>
<dbReference type="AlphaFoldDB" id="A0A3E0W981"/>
<gene>
    <name evidence="5" type="ORF">B7R25_10890</name>
</gene>
<keyword evidence="1" id="KW-0285">Flavoprotein</keyword>
<evidence type="ECO:0000256" key="2">
    <source>
        <dbReference type="ARBA" id="ARBA00023002"/>
    </source>
</evidence>
<dbReference type="Proteomes" id="UP000257080">
    <property type="component" value="Unassembled WGS sequence"/>
</dbReference>
<dbReference type="RefSeq" id="WP_116418973.1">
    <property type="nucleotide sequence ID" value="NZ_NBXC01000019.1"/>
</dbReference>
<dbReference type="InterPro" id="IPR036188">
    <property type="entry name" value="FAD/NAD-bd_sf"/>
</dbReference>
<dbReference type="InterPro" id="IPR050097">
    <property type="entry name" value="Ferredoxin-NADP_redctase_2"/>
</dbReference>
<dbReference type="PANTHER" id="PTHR48105">
    <property type="entry name" value="THIOREDOXIN REDUCTASE 1-RELATED-RELATED"/>
    <property type="match status" value="1"/>
</dbReference>
<evidence type="ECO:0000313" key="6">
    <source>
        <dbReference type="Proteomes" id="UP000257080"/>
    </source>
</evidence>
<comment type="catalytic activity">
    <reaction evidence="3">
        <text>[thioredoxin]-dithiol + NADP(+) = [thioredoxin]-disulfide + NADPH + H(+)</text>
        <dbReference type="Rhea" id="RHEA:20345"/>
        <dbReference type="Rhea" id="RHEA-COMP:10698"/>
        <dbReference type="Rhea" id="RHEA-COMP:10700"/>
        <dbReference type="ChEBI" id="CHEBI:15378"/>
        <dbReference type="ChEBI" id="CHEBI:29950"/>
        <dbReference type="ChEBI" id="CHEBI:50058"/>
        <dbReference type="ChEBI" id="CHEBI:57783"/>
        <dbReference type="ChEBI" id="CHEBI:58349"/>
        <dbReference type="EC" id="1.8.1.9"/>
    </reaction>
</comment>
<proteinExistence type="predicted"/>
<dbReference type="InterPro" id="IPR023753">
    <property type="entry name" value="FAD/NAD-binding_dom"/>
</dbReference>
<dbReference type="PRINTS" id="PR00469">
    <property type="entry name" value="PNDRDTASEII"/>
</dbReference>
<evidence type="ECO:0000259" key="4">
    <source>
        <dbReference type="Pfam" id="PF07992"/>
    </source>
</evidence>
<dbReference type="GO" id="GO:0004791">
    <property type="term" value="F:thioredoxin-disulfide reductase (NADPH) activity"/>
    <property type="evidence" value="ECO:0007669"/>
    <property type="project" value="UniProtKB-EC"/>
</dbReference>
<evidence type="ECO:0000256" key="1">
    <source>
        <dbReference type="ARBA" id="ARBA00022630"/>
    </source>
</evidence>
<sequence length="328" mass="34575">MNTTHTTTPSTLFDVVVVGGGAAGLAAAEALGRARRSVAVIDSGEPRNGVAAGVHKFLTRDGTPPAELLRLARDEVRRYGVVVGEGSVQSSSGSTGDFALTLTAGTIIRGRRLLLATGGFDELPEVEGLRERWGREVLHCPYCHGWEVQDDRLGILATTAFSAHQALMFRQWSDRIVYFEHTAPPLTDDQRTLFAAQDIAVVTGQVNAARSVDDRLHHLLLADGSVHALDALVVSPFLRARVEPFAALGVEAVLHESGMGTAVTTDAFGRTEVPGIWAAGNVTELSAQVIVSAAAGLMAGAHINADLTAEDQAAAIRRSASRTVVTAS</sequence>
<dbReference type="Pfam" id="PF07992">
    <property type="entry name" value="Pyr_redox_2"/>
    <property type="match status" value="1"/>
</dbReference>
<accession>A0A3E0W981</accession>
<organism evidence="5 6">
    <name type="scientific">Subtercola boreus</name>
    <dbReference type="NCBI Taxonomy" id="120213"/>
    <lineage>
        <taxon>Bacteria</taxon>
        <taxon>Bacillati</taxon>
        <taxon>Actinomycetota</taxon>
        <taxon>Actinomycetes</taxon>
        <taxon>Micrococcales</taxon>
        <taxon>Microbacteriaceae</taxon>
        <taxon>Subtercola</taxon>
    </lineage>
</organism>
<dbReference type="EMBL" id="NBXE01000024">
    <property type="protein sequence ID" value="RFA26515.1"/>
    <property type="molecule type" value="Genomic_DNA"/>
</dbReference>